<name>A0ACC1DFA5_9NEOP</name>
<protein>
    <submittedName>
        <fullName evidence="1">Uncharacterized protein</fullName>
    </submittedName>
</protein>
<accession>A0ACC1DFA5</accession>
<comment type="caution">
    <text evidence="1">The sequence shown here is derived from an EMBL/GenBank/DDBJ whole genome shotgun (WGS) entry which is preliminary data.</text>
</comment>
<evidence type="ECO:0000313" key="2">
    <source>
        <dbReference type="Proteomes" id="UP000824533"/>
    </source>
</evidence>
<keyword evidence="2" id="KW-1185">Reference proteome</keyword>
<dbReference type="Proteomes" id="UP000824533">
    <property type="component" value="Linkage Group LG03"/>
</dbReference>
<reference evidence="1 2" key="1">
    <citation type="journal article" date="2021" name="Front. Genet.">
        <title>Chromosome-Level Genome Assembly Reveals Significant Gene Expansion in the Toll and IMD Signaling Pathways of Dendrolimus kikuchii.</title>
        <authorList>
            <person name="Zhou J."/>
            <person name="Wu P."/>
            <person name="Xiong Z."/>
            <person name="Liu N."/>
            <person name="Zhao N."/>
            <person name="Ji M."/>
            <person name="Qiu Y."/>
            <person name="Yang B."/>
        </authorList>
    </citation>
    <scope>NUCLEOTIDE SEQUENCE [LARGE SCALE GENOMIC DNA]</scope>
    <source>
        <strain evidence="1">Ann1</strain>
    </source>
</reference>
<evidence type="ECO:0000313" key="1">
    <source>
        <dbReference type="EMBL" id="KAJ0182659.1"/>
    </source>
</evidence>
<organism evidence="1 2">
    <name type="scientific">Dendrolimus kikuchii</name>
    <dbReference type="NCBI Taxonomy" id="765133"/>
    <lineage>
        <taxon>Eukaryota</taxon>
        <taxon>Metazoa</taxon>
        <taxon>Ecdysozoa</taxon>
        <taxon>Arthropoda</taxon>
        <taxon>Hexapoda</taxon>
        <taxon>Insecta</taxon>
        <taxon>Pterygota</taxon>
        <taxon>Neoptera</taxon>
        <taxon>Endopterygota</taxon>
        <taxon>Lepidoptera</taxon>
        <taxon>Glossata</taxon>
        <taxon>Ditrysia</taxon>
        <taxon>Bombycoidea</taxon>
        <taxon>Lasiocampidae</taxon>
        <taxon>Dendrolimus</taxon>
    </lineage>
</organism>
<gene>
    <name evidence="1" type="ORF">K1T71_002028</name>
</gene>
<dbReference type="EMBL" id="CM034389">
    <property type="protein sequence ID" value="KAJ0182659.1"/>
    <property type="molecule type" value="Genomic_DNA"/>
</dbReference>
<sequence>MSSKSYTYSLSDSYLIEVMEEESDCQLRRRRLSGNPKIPSELEVSFQVDEGGPDLGTPSPNRFKTKRSLSDALIEFKNKQQSFDIQVEECEEEEIIIDSEDEDQDQSEATGIDRAVTPTPIQDFAANVIYTEGPQSSNFLKVRGSDPECYTDVSDADTEEEE</sequence>
<proteinExistence type="predicted"/>